<comment type="function">
    <text evidence="15">Member of the two-component regulatory system DctB/DctD involved in the transport of C4-dicarboxylates. DctB functions as a membrane-associated protein kinase that phosphorylates DctD in response to environmental signals.</text>
</comment>
<dbReference type="SMART" id="SM00388">
    <property type="entry name" value="HisKA"/>
    <property type="match status" value="1"/>
</dbReference>
<dbReference type="GO" id="GO:0000155">
    <property type="term" value="F:phosphorelay sensor kinase activity"/>
    <property type="evidence" value="ECO:0007669"/>
    <property type="project" value="InterPro"/>
</dbReference>
<keyword evidence="17" id="KW-0175">Coiled coil</keyword>
<keyword evidence="14 18" id="KW-0472">Membrane</keyword>
<dbReference type="AlphaFoldDB" id="A0A2C9CT41"/>
<evidence type="ECO:0000256" key="17">
    <source>
        <dbReference type="SAM" id="Coils"/>
    </source>
</evidence>
<dbReference type="Pfam" id="PF00512">
    <property type="entry name" value="HisKA"/>
    <property type="match status" value="1"/>
</dbReference>
<evidence type="ECO:0000256" key="3">
    <source>
        <dbReference type="ARBA" id="ARBA00012438"/>
    </source>
</evidence>
<dbReference type="EMBL" id="OCTN01000002">
    <property type="protein sequence ID" value="SOH93539.1"/>
    <property type="molecule type" value="Genomic_DNA"/>
</dbReference>
<dbReference type="EC" id="2.7.13.3" evidence="3"/>
<dbReference type="SUPFAM" id="SSF55874">
    <property type="entry name" value="ATPase domain of HSP90 chaperone/DNA topoisomerase II/histidine kinase"/>
    <property type="match status" value="1"/>
</dbReference>
<dbReference type="InterPro" id="IPR036890">
    <property type="entry name" value="HATPase_C_sf"/>
</dbReference>
<dbReference type="InterPro" id="IPR003661">
    <property type="entry name" value="HisK_dim/P_dom"/>
</dbReference>
<dbReference type="SUPFAM" id="SSF47384">
    <property type="entry name" value="Homodimeric domain of signal transducing histidine kinase"/>
    <property type="match status" value="1"/>
</dbReference>
<name>A0A2C9CT41_9RHOB</name>
<evidence type="ECO:0000256" key="10">
    <source>
        <dbReference type="ARBA" id="ARBA00022777"/>
    </source>
</evidence>
<organism evidence="20 21">
    <name type="scientific">Pontivivens marinum</name>
    <dbReference type="NCBI Taxonomy" id="1690039"/>
    <lineage>
        <taxon>Bacteria</taxon>
        <taxon>Pseudomonadati</taxon>
        <taxon>Pseudomonadota</taxon>
        <taxon>Alphaproteobacteria</taxon>
        <taxon>Rhodobacterales</taxon>
        <taxon>Paracoccaceae</taxon>
        <taxon>Pontivivens</taxon>
    </lineage>
</organism>
<dbReference type="FunFam" id="1.10.287.130:FF:000049">
    <property type="entry name" value="C4-dicarboxylate transport sensor protein DctB"/>
    <property type="match status" value="1"/>
</dbReference>
<reference evidence="21" key="1">
    <citation type="submission" date="2017-09" db="EMBL/GenBank/DDBJ databases">
        <authorList>
            <person name="Varghese N."/>
            <person name="Submissions S."/>
        </authorList>
    </citation>
    <scope>NUCLEOTIDE SEQUENCE [LARGE SCALE GENOMIC DNA]</scope>
    <source>
        <strain evidence="21">C7</strain>
    </source>
</reference>
<evidence type="ECO:0000256" key="16">
    <source>
        <dbReference type="ARBA" id="ARBA00073143"/>
    </source>
</evidence>
<evidence type="ECO:0000256" key="2">
    <source>
        <dbReference type="ARBA" id="ARBA00004429"/>
    </source>
</evidence>
<dbReference type="Pfam" id="PF02518">
    <property type="entry name" value="HATPase_c"/>
    <property type="match status" value="1"/>
</dbReference>
<dbReference type="Proteomes" id="UP000220034">
    <property type="component" value="Unassembled WGS sequence"/>
</dbReference>
<comment type="subcellular location">
    <subcellularLocation>
        <location evidence="2">Cell inner membrane</location>
        <topology evidence="2">Multi-pass membrane protein</topology>
    </subcellularLocation>
</comment>
<evidence type="ECO:0000313" key="21">
    <source>
        <dbReference type="Proteomes" id="UP000220034"/>
    </source>
</evidence>
<dbReference type="OrthoDB" id="7568856at2"/>
<dbReference type="PIRSF" id="PIRSF036431">
    <property type="entry name" value="STHK_DctB"/>
    <property type="match status" value="1"/>
</dbReference>
<keyword evidence="13" id="KW-0902">Two-component regulatory system</keyword>
<evidence type="ECO:0000256" key="5">
    <source>
        <dbReference type="ARBA" id="ARBA00022519"/>
    </source>
</evidence>
<dbReference type="CDD" id="cd00082">
    <property type="entry name" value="HisKA"/>
    <property type="match status" value="1"/>
</dbReference>
<evidence type="ECO:0000256" key="8">
    <source>
        <dbReference type="ARBA" id="ARBA00022692"/>
    </source>
</evidence>
<evidence type="ECO:0000256" key="12">
    <source>
        <dbReference type="ARBA" id="ARBA00022989"/>
    </source>
</evidence>
<comment type="catalytic activity">
    <reaction evidence="1">
        <text>ATP + protein L-histidine = ADP + protein N-phospho-L-histidine.</text>
        <dbReference type="EC" id="2.7.13.3"/>
    </reaction>
</comment>
<dbReference type="GO" id="GO:0005886">
    <property type="term" value="C:plasma membrane"/>
    <property type="evidence" value="ECO:0007669"/>
    <property type="project" value="UniProtKB-SubCell"/>
</dbReference>
<dbReference type="GO" id="GO:0005524">
    <property type="term" value="F:ATP binding"/>
    <property type="evidence" value="ECO:0007669"/>
    <property type="project" value="UniProtKB-KW"/>
</dbReference>
<keyword evidence="4" id="KW-1003">Cell membrane</keyword>
<dbReference type="Gene3D" id="1.10.287.130">
    <property type="match status" value="1"/>
</dbReference>
<keyword evidence="21" id="KW-1185">Reference proteome</keyword>
<dbReference type="InterPro" id="IPR036097">
    <property type="entry name" value="HisK_dim/P_sf"/>
</dbReference>
<evidence type="ECO:0000256" key="6">
    <source>
        <dbReference type="ARBA" id="ARBA00022553"/>
    </source>
</evidence>
<evidence type="ECO:0000256" key="15">
    <source>
        <dbReference type="ARBA" id="ARBA00059004"/>
    </source>
</evidence>
<accession>A0A2C9CT41</accession>
<proteinExistence type="predicted"/>
<evidence type="ECO:0000259" key="19">
    <source>
        <dbReference type="PROSITE" id="PS50109"/>
    </source>
</evidence>
<dbReference type="PROSITE" id="PS50109">
    <property type="entry name" value="HIS_KIN"/>
    <property type="match status" value="1"/>
</dbReference>
<keyword evidence="5" id="KW-0997">Cell inner membrane</keyword>
<evidence type="ECO:0000313" key="20">
    <source>
        <dbReference type="EMBL" id="SOH93539.1"/>
    </source>
</evidence>
<evidence type="ECO:0000256" key="11">
    <source>
        <dbReference type="ARBA" id="ARBA00022840"/>
    </source>
</evidence>
<keyword evidence="7" id="KW-0808">Transferase</keyword>
<dbReference type="PRINTS" id="PR00344">
    <property type="entry name" value="BCTRLSENSOR"/>
</dbReference>
<evidence type="ECO:0000256" key="7">
    <source>
        <dbReference type="ARBA" id="ARBA00022679"/>
    </source>
</evidence>
<dbReference type="InterPro" id="IPR004358">
    <property type="entry name" value="Sig_transdc_His_kin-like_C"/>
</dbReference>
<keyword evidence="6" id="KW-0597">Phosphoprotein</keyword>
<dbReference type="InterPro" id="IPR003594">
    <property type="entry name" value="HATPase_dom"/>
</dbReference>
<gene>
    <name evidence="20" type="ORF">SAMN06273572_102216</name>
</gene>
<evidence type="ECO:0000256" key="13">
    <source>
        <dbReference type="ARBA" id="ARBA00023012"/>
    </source>
</evidence>
<dbReference type="PANTHER" id="PTHR43065">
    <property type="entry name" value="SENSOR HISTIDINE KINASE"/>
    <property type="match status" value="1"/>
</dbReference>
<feature type="domain" description="Histidine kinase" evidence="19">
    <location>
        <begin position="371"/>
        <end position="583"/>
    </location>
</feature>
<keyword evidence="12 18" id="KW-1133">Transmembrane helix</keyword>
<dbReference type="InterPro" id="IPR017055">
    <property type="entry name" value="Sig_transdc_His_kinase_DctB"/>
</dbReference>
<keyword evidence="11" id="KW-0067">ATP-binding</keyword>
<evidence type="ECO:0000256" key="1">
    <source>
        <dbReference type="ARBA" id="ARBA00000085"/>
    </source>
</evidence>
<feature type="transmembrane region" description="Helical" evidence="18">
    <location>
        <begin position="288"/>
        <end position="310"/>
    </location>
</feature>
<dbReference type="Gene3D" id="3.30.450.20">
    <property type="entry name" value="PAS domain"/>
    <property type="match status" value="2"/>
</dbReference>
<dbReference type="Gene3D" id="3.30.565.10">
    <property type="entry name" value="Histidine kinase-like ATPase, C-terminal domain"/>
    <property type="match status" value="1"/>
</dbReference>
<dbReference type="InterPro" id="IPR005467">
    <property type="entry name" value="His_kinase_dom"/>
</dbReference>
<dbReference type="SMART" id="SM00387">
    <property type="entry name" value="HATPase_c"/>
    <property type="match status" value="1"/>
</dbReference>
<feature type="coiled-coil region" evidence="17">
    <location>
        <begin position="321"/>
        <end position="362"/>
    </location>
</feature>
<evidence type="ECO:0000256" key="14">
    <source>
        <dbReference type="ARBA" id="ARBA00023136"/>
    </source>
</evidence>
<evidence type="ECO:0000256" key="9">
    <source>
        <dbReference type="ARBA" id="ARBA00022741"/>
    </source>
</evidence>
<sequence length="596" mass="65141">MNQRITDPLSARLRRVPRTQYVLGGMALLLSALLLWASWIVLSDRYMGALANRASVRSTLYANAIESVLKTYTVASALLAQDMLLLSALTGAPSQQTRLTLGGVQSTIGALSLSLYTASGTLVADTQQGDDKINHGIAPYFQLALDQDISVFATVAISESEQRFYFARRIQQSGTILGVAVIEVDLAGLQGEWVASEDQVFVTNAEDLILLSSRAEWRYRSLSPFLDPLSAQGSGRFALLPMLSLDPSRAGPQVAIDDEVFLRIDREVDFRGWTVTYLAPTSEVNERVTGAIAIEVMAMALLVAFGLYIISRRIARRSLQLQRESEELRALNVRLGSEIEERLRVEQSLQEAEQSLEQSSRLAALGQMSAAVSHELNQPLAAMRTYLAGAQLLMKRNRPEEAMTSFQRIDDLITRMATITNQLKTFARKGGTELAAVDVRRSVMAALAIMAPQIGQNRIEIVRHMPDSPVMVRADTMRLEQVLINLMRNAADAMRGQPDPRITIEVFSGPNLARIQVHDSGPGFKVPAAELFEPFFTTKAPGEGVGLGLAISAGIARDLGGSLNARNASDGGAVFEISLPLLRTPEQGEPDHERAR</sequence>
<feature type="transmembrane region" description="Helical" evidence="18">
    <location>
        <begin position="21"/>
        <end position="42"/>
    </location>
</feature>
<keyword evidence="9" id="KW-0547">Nucleotide-binding</keyword>
<evidence type="ECO:0000256" key="4">
    <source>
        <dbReference type="ARBA" id="ARBA00022475"/>
    </source>
</evidence>
<dbReference type="PANTHER" id="PTHR43065:SF46">
    <property type="entry name" value="C4-DICARBOXYLATE TRANSPORT SENSOR PROTEIN DCTB"/>
    <property type="match status" value="1"/>
</dbReference>
<keyword evidence="8 18" id="KW-0812">Transmembrane</keyword>
<dbReference type="RefSeq" id="WP_097929117.1">
    <property type="nucleotide sequence ID" value="NZ_OCTN01000002.1"/>
</dbReference>
<evidence type="ECO:0000256" key="18">
    <source>
        <dbReference type="SAM" id="Phobius"/>
    </source>
</evidence>
<protein>
    <recommendedName>
        <fullName evidence="16">C4-dicarboxylate transport sensor protein DctB</fullName>
        <ecNumber evidence="3">2.7.13.3</ecNumber>
    </recommendedName>
</protein>
<keyword evidence="10 20" id="KW-0418">Kinase</keyword>